<proteinExistence type="predicted"/>
<organism evidence="1 2">
    <name type="scientific">Halogranum salarium B-1</name>
    <dbReference type="NCBI Taxonomy" id="1210908"/>
    <lineage>
        <taxon>Archaea</taxon>
        <taxon>Methanobacteriati</taxon>
        <taxon>Methanobacteriota</taxon>
        <taxon>Stenosarchaea group</taxon>
        <taxon>Halobacteria</taxon>
        <taxon>Halobacteriales</taxon>
        <taxon>Haloferacaceae</taxon>
    </lineage>
</organism>
<dbReference type="AlphaFoldDB" id="J3JDM1"/>
<protein>
    <submittedName>
        <fullName evidence="1">Uncharacterized protein</fullName>
    </submittedName>
</protein>
<name>J3JDM1_9EURY</name>
<evidence type="ECO:0000313" key="1">
    <source>
        <dbReference type="EMBL" id="EJN57609.1"/>
    </source>
</evidence>
<reference evidence="1 2" key="1">
    <citation type="journal article" date="2012" name="J. Bacteriol.">
        <title>Draft Genome Sequence of the Extremely Halophilic Archaeon Halogranum salarium B-1T.</title>
        <authorList>
            <person name="Kim K.K."/>
            <person name="Lee K.C."/>
            <person name="Lee J.S."/>
        </authorList>
    </citation>
    <scope>NUCLEOTIDE SEQUENCE [LARGE SCALE GENOMIC DNA]</scope>
    <source>
        <strain evidence="1 2">B-1</strain>
    </source>
</reference>
<sequence>MSKLLDGLVLGIEKPRLANRLLTRLQLETGDVSRDAKSTRSDGVL</sequence>
<gene>
    <name evidence="1" type="ORF">HSB1_39700</name>
</gene>
<dbReference type="Proteomes" id="UP000007813">
    <property type="component" value="Unassembled WGS sequence"/>
</dbReference>
<dbReference type="EMBL" id="ALJD01000012">
    <property type="protein sequence ID" value="EJN57609.1"/>
    <property type="molecule type" value="Genomic_DNA"/>
</dbReference>
<accession>J3JDM1</accession>
<evidence type="ECO:0000313" key="2">
    <source>
        <dbReference type="Proteomes" id="UP000007813"/>
    </source>
</evidence>
<comment type="caution">
    <text evidence="1">The sequence shown here is derived from an EMBL/GenBank/DDBJ whole genome shotgun (WGS) entry which is preliminary data.</text>
</comment>